<dbReference type="AlphaFoldDB" id="A0AAD5Y9P6"/>
<sequence length="443" mass="48757">MEDIEESHDETTPLIKSTPLPRLQLFMICLITFVAKNETEIGNYVGLLTSSFCLAQFLTSLPWGWASDRYGRRPILLIGLLGNTITCLLFGFSKTFTFAIVVRAFCGFLNGNLGVVKSMLGELTDETNRGRAFAIWEAAFGLGTIAGPMFGGLLVDPVKQYPGIFGSFQLFIDYPYLLPCAASSVFSIIGTFIGYIYLEESGTNPRLRLEESIQTLEGDGAALIEQELPLSKILTQPVCMSIAGYATWALITIIYEEVYALFVAEPLAHGGLEFTSFEIGMELSLTGFSQVFSLLVIYPLLEKRWSKIQMFKYSCIMIAVFSAALPYCSDYARAIVDGYYTPNQKILIFVLLQLILIGKTVSAVLGYIPIMVLVNDSAPNSRSLGTVHGLAQVAAAFTRTVGPWSGGALWSWSLLNPFPFDYHFTFFALVGLSAVAYAEAFFI</sequence>
<dbReference type="InterPro" id="IPR036259">
    <property type="entry name" value="MFS_trans_sf"/>
</dbReference>
<evidence type="ECO:0000313" key="9">
    <source>
        <dbReference type="Proteomes" id="UP001210925"/>
    </source>
</evidence>
<dbReference type="PANTHER" id="PTHR23504">
    <property type="entry name" value="MAJOR FACILITATOR SUPERFAMILY DOMAIN-CONTAINING PROTEIN 10"/>
    <property type="match status" value="1"/>
</dbReference>
<dbReference type="Gene3D" id="1.20.1250.20">
    <property type="entry name" value="MFS general substrate transporter like domains"/>
    <property type="match status" value="1"/>
</dbReference>
<comment type="caution">
    <text evidence="8">The sequence shown here is derived from an EMBL/GenBank/DDBJ whole genome shotgun (WGS) entry which is preliminary data.</text>
</comment>
<evidence type="ECO:0000256" key="1">
    <source>
        <dbReference type="ARBA" id="ARBA00004141"/>
    </source>
</evidence>
<dbReference type="PROSITE" id="PS50850">
    <property type="entry name" value="MFS"/>
    <property type="match status" value="1"/>
</dbReference>
<dbReference type="EMBL" id="JADGKB010000016">
    <property type="protein sequence ID" value="KAJ3259687.1"/>
    <property type="molecule type" value="Genomic_DNA"/>
</dbReference>
<dbReference type="GO" id="GO:0022857">
    <property type="term" value="F:transmembrane transporter activity"/>
    <property type="evidence" value="ECO:0007669"/>
    <property type="project" value="InterPro"/>
</dbReference>
<dbReference type="InterPro" id="IPR020846">
    <property type="entry name" value="MFS_dom"/>
</dbReference>
<evidence type="ECO:0000256" key="4">
    <source>
        <dbReference type="ARBA" id="ARBA00022989"/>
    </source>
</evidence>
<feature type="transmembrane region" description="Helical" evidence="6">
    <location>
        <begin position="283"/>
        <end position="301"/>
    </location>
</feature>
<gene>
    <name evidence="8" type="ORF">HK103_001948</name>
</gene>
<accession>A0AAD5Y9P6</accession>
<keyword evidence="2" id="KW-0813">Transport</keyword>
<keyword evidence="3 6" id="KW-0812">Transmembrane</keyword>
<name>A0AAD5Y9P6_9FUNG</name>
<dbReference type="PANTHER" id="PTHR23504:SF15">
    <property type="entry name" value="MAJOR FACILITATOR SUPERFAMILY (MFS) PROFILE DOMAIN-CONTAINING PROTEIN"/>
    <property type="match status" value="1"/>
</dbReference>
<dbReference type="PRINTS" id="PR01035">
    <property type="entry name" value="TCRTETA"/>
</dbReference>
<dbReference type="Proteomes" id="UP001210925">
    <property type="component" value="Unassembled WGS sequence"/>
</dbReference>
<evidence type="ECO:0000256" key="2">
    <source>
        <dbReference type="ARBA" id="ARBA00022448"/>
    </source>
</evidence>
<evidence type="ECO:0000256" key="5">
    <source>
        <dbReference type="ARBA" id="ARBA00023136"/>
    </source>
</evidence>
<feature type="transmembrane region" description="Helical" evidence="6">
    <location>
        <begin position="75"/>
        <end position="92"/>
    </location>
</feature>
<comment type="subcellular location">
    <subcellularLocation>
        <location evidence="1">Membrane</location>
        <topology evidence="1">Multi-pass membrane protein</topology>
    </subcellularLocation>
</comment>
<feature type="transmembrane region" description="Helical" evidence="6">
    <location>
        <begin position="20"/>
        <end position="35"/>
    </location>
</feature>
<feature type="transmembrane region" description="Helical" evidence="6">
    <location>
        <begin position="174"/>
        <end position="198"/>
    </location>
</feature>
<keyword evidence="4 6" id="KW-1133">Transmembrane helix</keyword>
<feature type="transmembrane region" description="Helical" evidence="6">
    <location>
        <begin position="242"/>
        <end position="263"/>
    </location>
</feature>
<feature type="domain" description="Major facilitator superfamily (MFS) profile" evidence="7">
    <location>
        <begin position="1"/>
        <end position="443"/>
    </location>
</feature>
<evidence type="ECO:0000256" key="3">
    <source>
        <dbReference type="ARBA" id="ARBA00022692"/>
    </source>
</evidence>
<reference evidence="8" key="1">
    <citation type="submission" date="2020-05" db="EMBL/GenBank/DDBJ databases">
        <title>Phylogenomic resolution of chytrid fungi.</title>
        <authorList>
            <person name="Stajich J.E."/>
            <person name="Amses K."/>
            <person name="Simmons R."/>
            <person name="Seto K."/>
            <person name="Myers J."/>
            <person name="Bonds A."/>
            <person name="Quandt C.A."/>
            <person name="Barry K."/>
            <person name="Liu P."/>
            <person name="Grigoriev I."/>
            <person name="Longcore J.E."/>
            <person name="James T.Y."/>
        </authorList>
    </citation>
    <scope>NUCLEOTIDE SEQUENCE</scope>
    <source>
        <strain evidence="8">PLAUS21</strain>
    </source>
</reference>
<feature type="transmembrane region" description="Helical" evidence="6">
    <location>
        <begin position="346"/>
        <end position="372"/>
    </location>
</feature>
<feature type="transmembrane region" description="Helical" evidence="6">
    <location>
        <begin position="41"/>
        <end position="63"/>
    </location>
</feature>
<keyword evidence="9" id="KW-1185">Reference proteome</keyword>
<dbReference type="GO" id="GO:0016020">
    <property type="term" value="C:membrane"/>
    <property type="evidence" value="ECO:0007669"/>
    <property type="project" value="UniProtKB-SubCell"/>
</dbReference>
<dbReference type="SUPFAM" id="SSF103473">
    <property type="entry name" value="MFS general substrate transporter"/>
    <property type="match status" value="1"/>
</dbReference>
<dbReference type="Pfam" id="PF07690">
    <property type="entry name" value="MFS_1"/>
    <property type="match status" value="1"/>
</dbReference>
<evidence type="ECO:0000259" key="7">
    <source>
        <dbReference type="PROSITE" id="PS50850"/>
    </source>
</evidence>
<proteinExistence type="predicted"/>
<keyword evidence="5 6" id="KW-0472">Membrane</keyword>
<protein>
    <recommendedName>
        <fullName evidence="7">Major facilitator superfamily (MFS) profile domain-containing protein</fullName>
    </recommendedName>
</protein>
<dbReference type="InterPro" id="IPR001958">
    <property type="entry name" value="Tet-R_TetA/multi-R_MdtG-like"/>
</dbReference>
<evidence type="ECO:0000313" key="8">
    <source>
        <dbReference type="EMBL" id="KAJ3259687.1"/>
    </source>
</evidence>
<dbReference type="CDD" id="cd17330">
    <property type="entry name" value="MFS_SLC46_TetA_like"/>
    <property type="match status" value="1"/>
</dbReference>
<feature type="transmembrane region" description="Helical" evidence="6">
    <location>
        <begin position="422"/>
        <end position="442"/>
    </location>
</feature>
<feature type="transmembrane region" description="Helical" evidence="6">
    <location>
        <begin position="132"/>
        <end position="154"/>
    </location>
</feature>
<dbReference type="InterPro" id="IPR011701">
    <property type="entry name" value="MFS"/>
</dbReference>
<evidence type="ECO:0000256" key="6">
    <source>
        <dbReference type="SAM" id="Phobius"/>
    </source>
</evidence>
<organism evidence="8 9">
    <name type="scientific">Boothiomyces macroporosus</name>
    <dbReference type="NCBI Taxonomy" id="261099"/>
    <lineage>
        <taxon>Eukaryota</taxon>
        <taxon>Fungi</taxon>
        <taxon>Fungi incertae sedis</taxon>
        <taxon>Chytridiomycota</taxon>
        <taxon>Chytridiomycota incertae sedis</taxon>
        <taxon>Chytridiomycetes</taxon>
        <taxon>Rhizophydiales</taxon>
        <taxon>Terramycetaceae</taxon>
        <taxon>Boothiomyces</taxon>
    </lineage>
</organism>